<dbReference type="RefSeq" id="XP_038738073.1">
    <property type="nucleotide sequence ID" value="XM_038870712.1"/>
</dbReference>
<organism evidence="4 5">
    <name type="scientific">Botrytis byssoidea</name>
    <dbReference type="NCBI Taxonomy" id="139641"/>
    <lineage>
        <taxon>Eukaryota</taxon>
        <taxon>Fungi</taxon>
        <taxon>Dikarya</taxon>
        <taxon>Ascomycota</taxon>
        <taxon>Pezizomycotina</taxon>
        <taxon>Leotiomycetes</taxon>
        <taxon>Helotiales</taxon>
        <taxon>Sclerotiniaceae</taxon>
        <taxon>Botrytis</taxon>
    </lineage>
</organism>
<reference evidence="4 5" key="1">
    <citation type="journal article" date="2020" name="Genome Biol. Evol.">
        <title>Comparative genomics of Sclerotiniaceae.</title>
        <authorList>
            <person name="Valero Jimenez C.A."/>
            <person name="Steentjes M."/>
            <person name="Scholten O.E."/>
            <person name="Van Kan J.A.L."/>
        </authorList>
    </citation>
    <scope>NUCLEOTIDE SEQUENCE [LARGE SCALE GENOMIC DNA]</scope>
    <source>
        <strain evidence="4 5">MUCL 94</strain>
    </source>
</reference>
<proteinExistence type="inferred from homology"/>
<dbReference type="GeneID" id="62143791"/>
<sequence length="224" mass="25410">MDIMTGNSSLKSVRWLRTTRSYTPLLIQKSFCLFLTTLLLFTTLGFCTGAYWQSLKSNTPFGQVAKEFELHEIFTEAPSFETNAAWGELIPRGRGFVVVDSTDTPVPYVGIEANLAQVRAVAVYHQIHCLNELRLGYYANQTLSVDRNATIRQHYHSENHMKHCFDYLRQSLLCASDTTLETLQVKNEGNKPAVDGWGITHLCRDYDKVSDWTLRHRASDIGGV</sequence>
<dbReference type="GO" id="GO:0016491">
    <property type="term" value="F:oxidoreductase activity"/>
    <property type="evidence" value="ECO:0007669"/>
    <property type="project" value="UniProtKB-KW"/>
</dbReference>
<gene>
    <name evidence="4" type="ORF">EAE97_000202</name>
</gene>
<evidence type="ECO:0000256" key="1">
    <source>
        <dbReference type="ARBA" id="ARBA00004685"/>
    </source>
</evidence>
<protein>
    <recommendedName>
        <fullName evidence="6">DUF3328 domain-containing protein</fullName>
    </recommendedName>
</protein>
<accession>A0A9P5M445</accession>
<dbReference type="AlphaFoldDB" id="A0A9P5M445"/>
<dbReference type="Proteomes" id="UP000710849">
    <property type="component" value="Unassembled WGS sequence"/>
</dbReference>
<evidence type="ECO:0000313" key="5">
    <source>
        <dbReference type="Proteomes" id="UP000710849"/>
    </source>
</evidence>
<name>A0A9P5M445_9HELO</name>
<evidence type="ECO:0000256" key="3">
    <source>
        <dbReference type="ARBA" id="ARBA00035112"/>
    </source>
</evidence>
<dbReference type="InterPro" id="IPR021765">
    <property type="entry name" value="UstYa-like"/>
</dbReference>
<comment type="similarity">
    <text evidence="3">Belongs to the ustYa family.</text>
</comment>
<dbReference type="Pfam" id="PF11807">
    <property type="entry name" value="UstYa"/>
    <property type="match status" value="1"/>
</dbReference>
<keyword evidence="2" id="KW-0560">Oxidoreductase</keyword>
<evidence type="ECO:0000313" key="4">
    <source>
        <dbReference type="EMBL" id="KAF7954943.1"/>
    </source>
</evidence>
<dbReference type="EMBL" id="RCSW01000001">
    <property type="protein sequence ID" value="KAF7954943.1"/>
    <property type="molecule type" value="Genomic_DNA"/>
</dbReference>
<comment type="pathway">
    <text evidence="1">Mycotoxin biosynthesis.</text>
</comment>
<comment type="caution">
    <text evidence="4">The sequence shown here is derived from an EMBL/GenBank/DDBJ whole genome shotgun (WGS) entry which is preliminary data.</text>
</comment>
<evidence type="ECO:0000256" key="2">
    <source>
        <dbReference type="ARBA" id="ARBA00023002"/>
    </source>
</evidence>
<dbReference type="GO" id="GO:0043386">
    <property type="term" value="P:mycotoxin biosynthetic process"/>
    <property type="evidence" value="ECO:0007669"/>
    <property type="project" value="InterPro"/>
</dbReference>
<evidence type="ECO:0008006" key="6">
    <source>
        <dbReference type="Google" id="ProtNLM"/>
    </source>
</evidence>
<dbReference type="PANTHER" id="PTHR33365">
    <property type="entry name" value="YALI0B05434P"/>
    <property type="match status" value="1"/>
</dbReference>
<dbReference type="PANTHER" id="PTHR33365:SF11">
    <property type="entry name" value="TAT PATHWAY SIGNAL SEQUENCE"/>
    <property type="match status" value="1"/>
</dbReference>
<keyword evidence="5" id="KW-1185">Reference proteome</keyword>